<comment type="caution">
    <text evidence="2">The sequence shown here is derived from an EMBL/GenBank/DDBJ whole genome shotgun (WGS) entry which is preliminary data.</text>
</comment>
<accession>W4QGQ9</accession>
<evidence type="ECO:0000313" key="2">
    <source>
        <dbReference type="EMBL" id="GAE30504.1"/>
    </source>
</evidence>
<dbReference type="Proteomes" id="UP000018895">
    <property type="component" value="Unassembled WGS sequence"/>
</dbReference>
<evidence type="ECO:0000313" key="3">
    <source>
        <dbReference type="Proteomes" id="UP000018895"/>
    </source>
</evidence>
<dbReference type="InterPro" id="IPR036388">
    <property type="entry name" value="WH-like_DNA-bd_sf"/>
</dbReference>
<dbReference type="PANTHER" id="PTHR33169">
    <property type="entry name" value="PADR-FAMILY TRANSCRIPTIONAL REGULATOR"/>
    <property type="match status" value="1"/>
</dbReference>
<dbReference type="RefSeq" id="WP_035343201.1">
    <property type="nucleotide sequence ID" value="NZ_BAUU01000011.1"/>
</dbReference>
<dbReference type="InterPro" id="IPR005149">
    <property type="entry name" value="Tscrpt_reg_PadR_N"/>
</dbReference>
<feature type="domain" description="Transcription regulator PadR N-terminal" evidence="1">
    <location>
        <begin position="18"/>
        <end position="91"/>
    </location>
</feature>
<dbReference type="Gene3D" id="1.10.10.10">
    <property type="entry name" value="Winged helix-like DNA-binding domain superfamily/Winged helix DNA-binding domain"/>
    <property type="match status" value="1"/>
</dbReference>
<dbReference type="SUPFAM" id="SSF46785">
    <property type="entry name" value="Winged helix' DNA-binding domain"/>
    <property type="match status" value="1"/>
</dbReference>
<name>W4QGQ9_9BACI</name>
<reference evidence="2" key="1">
    <citation type="journal article" date="2014" name="Genome Announc.">
        <title>Draft Genome Sequences of Three Alkaliphilic Bacillus Strains, Bacillus wakoensis JCM 9140T, Bacillus akibai JCM 9157T, and Bacillus hemicellulosilyticus JCM 9152T.</title>
        <authorList>
            <person name="Yuki M."/>
            <person name="Oshima K."/>
            <person name="Suda W."/>
            <person name="Oshida Y."/>
            <person name="Kitamura K."/>
            <person name="Iida T."/>
            <person name="Hattori M."/>
            <person name="Ohkuma M."/>
        </authorList>
    </citation>
    <scope>NUCLEOTIDE SEQUENCE [LARGE SCALE GENOMIC DNA]</scope>
    <source>
        <strain evidence="2">JCM 9152</strain>
    </source>
</reference>
<sequence length="118" mass="13884">MSNKISTDLIRGHTDTIILNILRQGDSYGYQIYKTIIQLSHNQYELKEATLYTAFRRLQKEGMITSYWGDETQGGRRKYYRLTEEGANRYERSKKEWHFAKGVLDQLIEGGIKKNEKS</sequence>
<organism evidence="2 3">
    <name type="scientific">Halalkalibacter hemicellulosilyticusJCM 9152</name>
    <dbReference type="NCBI Taxonomy" id="1236971"/>
    <lineage>
        <taxon>Bacteria</taxon>
        <taxon>Bacillati</taxon>
        <taxon>Bacillota</taxon>
        <taxon>Bacilli</taxon>
        <taxon>Bacillales</taxon>
        <taxon>Bacillaceae</taxon>
        <taxon>Halalkalibacter</taxon>
    </lineage>
</organism>
<dbReference type="STRING" id="1236971.JCM9152_1912"/>
<dbReference type="InterPro" id="IPR036390">
    <property type="entry name" value="WH_DNA-bd_sf"/>
</dbReference>
<dbReference type="PANTHER" id="PTHR33169:SF14">
    <property type="entry name" value="TRANSCRIPTIONAL REGULATOR RV3488"/>
    <property type="match status" value="1"/>
</dbReference>
<dbReference type="Pfam" id="PF03551">
    <property type="entry name" value="PadR"/>
    <property type="match status" value="1"/>
</dbReference>
<proteinExistence type="predicted"/>
<gene>
    <name evidence="2" type="ORF">JCM9152_1912</name>
</gene>
<keyword evidence="3" id="KW-1185">Reference proteome</keyword>
<dbReference type="EMBL" id="BAUU01000011">
    <property type="protein sequence ID" value="GAE30504.1"/>
    <property type="molecule type" value="Genomic_DNA"/>
</dbReference>
<dbReference type="InterPro" id="IPR052509">
    <property type="entry name" value="Metal_resp_DNA-bind_regulator"/>
</dbReference>
<dbReference type="AlphaFoldDB" id="W4QGQ9"/>
<dbReference type="OrthoDB" id="9808017at2"/>
<evidence type="ECO:0000259" key="1">
    <source>
        <dbReference type="Pfam" id="PF03551"/>
    </source>
</evidence>
<protein>
    <submittedName>
        <fullName evidence="2">Transcriptional regulator</fullName>
    </submittedName>
</protein>